<dbReference type="EMBL" id="JANPWB010000004">
    <property type="protein sequence ID" value="KAJ1192812.1"/>
    <property type="molecule type" value="Genomic_DNA"/>
</dbReference>
<keyword evidence="3" id="KW-1185">Reference proteome</keyword>
<dbReference type="Proteomes" id="UP001066276">
    <property type="component" value="Chromosome 2_2"/>
</dbReference>
<evidence type="ECO:0000313" key="2">
    <source>
        <dbReference type="EMBL" id="KAJ1192812.1"/>
    </source>
</evidence>
<protein>
    <submittedName>
        <fullName evidence="2">Uncharacterized protein</fullName>
    </submittedName>
</protein>
<feature type="compositionally biased region" description="Basic and acidic residues" evidence="1">
    <location>
        <begin position="59"/>
        <end position="94"/>
    </location>
</feature>
<evidence type="ECO:0000256" key="1">
    <source>
        <dbReference type="SAM" id="MobiDB-lite"/>
    </source>
</evidence>
<sequence length="128" mass="14217">MFILSQGAWCGAALQHHDIERPGRLQAKDLLKTGWRISHGLLAAVADVAEKVDKTLLPKHTNEKTNVKLKEKEESRVQGGDLEKNDNINDHGDGVDEDGEPDECLARDSEKRAAEALPKALNSFWLDH</sequence>
<name>A0AAV7UYY0_PLEWA</name>
<gene>
    <name evidence="2" type="ORF">NDU88_002118</name>
</gene>
<accession>A0AAV7UYY0</accession>
<reference evidence="2" key="1">
    <citation type="journal article" date="2022" name="bioRxiv">
        <title>Sequencing and chromosome-scale assembly of the giantPleurodeles waltlgenome.</title>
        <authorList>
            <person name="Brown T."/>
            <person name="Elewa A."/>
            <person name="Iarovenko S."/>
            <person name="Subramanian E."/>
            <person name="Araus A.J."/>
            <person name="Petzold A."/>
            <person name="Susuki M."/>
            <person name="Suzuki K.-i.T."/>
            <person name="Hayashi T."/>
            <person name="Toyoda A."/>
            <person name="Oliveira C."/>
            <person name="Osipova E."/>
            <person name="Leigh N.D."/>
            <person name="Simon A."/>
            <person name="Yun M.H."/>
        </authorList>
    </citation>
    <scope>NUCLEOTIDE SEQUENCE</scope>
    <source>
        <strain evidence="2">20211129_DDA</strain>
        <tissue evidence="2">Liver</tissue>
    </source>
</reference>
<evidence type="ECO:0000313" key="3">
    <source>
        <dbReference type="Proteomes" id="UP001066276"/>
    </source>
</evidence>
<comment type="caution">
    <text evidence="2">The sequence shown here is derived from an EMBL/GenBank/DDBJ whole genome shotgun (WGS) entry which is preliminary data.</text>
</comment>
<proteinExistence type="predicted"/>
<dbReference type="AlphaFoldDB" id="A0AAV7UYY0"/>
<organism evidence="2 3">
    <name type="scientific">Pleurodeles waltl</name>
    <name type="common">Iberian ribbed newt</name>
    <dbReference type="NCBI Taxonomy" id="8319"/>
    <lineage>
        <taxon>Eukaryota</taxon>
        <taxon>Metazoa</taxon>
        <taxon>Chordata</taxon>
        <taxon>Craniata</taxon>
        <taxon>Vertebrata</taxon>
        <taxon>Euteleostomi</taxon>
        <taxon>Amphibia</taxon>
        <taxon>Batrachia</taxon>
        <taxon>Caudata</taxon>
        <taxon>Salamandroidea</taxon>
        <taxon>Salamandridae</taxon>
        <taxon>Pleurodelinae</taxon>
        <taxon>Pleurodeles</taxon>
    </lineage>
</organism>
<feature type="region of interest" description="Disordered" evidence="1">
    <location>
        <begin position="59"/>
        <end position="111"/>
    </location>
</feature>